<feature type="transmembrane region" description="Helical" evidence="8">
    <location>
        <begin position="343"/>
        <end position="363"/>
    </location>
</feature>
<dbReference type="EMBL" id="CAESAL010000018">
    <property type="protein sequence ID" value="CAB4338032.1"/>
    <property type="molecule type" value="Genomic_DNA"/>
</dbReference>
<accession>A0A6J5ZAB5</accession>
<feature type="transmembrane region" description="Helical" evidence="8">
    <location>
        <begin position="393"/>
        <end position="412"/>
    </location>
</feature>
<evidence type="ECO:0000256" key="7">
    <source>
        <dbReference type="ARBA" id="ARBA00023136"/>
    </source>
</evidence>
<dbReference type="InterPro" id="IPR050297">
    <property type="entry name" value="LipidA_mod_glycosyltrf_83"/>
</dbReference>
<feature type="transmembrane region" description="Helical" evidence="8">
    <location>
        <begin position="121"/>
        <end position="142"/>
    </location>
</feature>
<feature type="transmembrane region" description="Helical" evidence="8">
    <location>
        <begin position="173"/>
        <end position="191"/>
    </location>
</feature>
<keyword evidence="4" id="KW-0808">Transferase</keyword>
<evidence type="ECO:0000313" key="10">
    <source>
        <dbReference type="EMBL" id="CAB4338032.1"/>
    </source>
</evidence>
<comment type="subcellular location">
    <subcellularLocation>
        <location evidence="1">Cell membrane</location>
        <topology evidence="1">Multi-pass membrane protein</topology>
    </subcellularLocation>
</comment>
<gene>
    <name evidence="10" type="ORF">UFOPK3331_00737</name>
</gene>
<dbReference type="GO" id="GO:0005886">
    <property type="term" value="C:plasma membrane"/>
    <property type="evidence" value="ECO:0007669"/>
    <property type="project" value="UniProtKB-SubCell"/>
</dbReference>
<protein>
    <submittedName>
        <fullName evidence="10">Unannotated protein</fullName>
    </submittedName>
</protein>
<feature type="transmembrane region" description="Helical" evidence="8">
    <location>
        <begin position="198"/>
        <end position="214"/>
    </location>
</feature>
<evidence type="ECO:0000256" key="8">
    <source>
        <dbReference type="SAM" id="Phobius"/>
    </source>
</evidence>
<feature type="transmembrane region" description="Helical" evidence="8">
    <location>
        <begin position="304"/>
        <end position="323"/>
    </location>
</feature>
<dbReference type="PANTHER" id="PTHR33908">
    <property type="entry name" value="MANNOSYLTRANSFERASE YKCB-RELATED"/>
    <property type="match status" value="1"/>
</dbReference>
<evidence type="ECO:0000256" key="6">
    <source>
        <dbReference type="ARBA" id="ARBA00022989"/>
    </source>
</evidence>
<dbReference type="PANTHER" id="PTHR33908:SF11">
    <property type="entry name" value="MEMBRANE PROTEIN"/>
    <property type="match status" value="1"/>
</dbReference>
<keyword evidence="5 8" id="KW-0812">Transmembrane</keyword>
<dbReference type="AlphaFoldDB" id="A0A6J5ZAB5"/>
<keyword evidence="3" id="KW-0328">Glycosyltransferase</keyword>
<feature type="transmembrane region" description="Helical" evidence="8">
    <location>
        <begin position="52"/>
        <end position="70"/>
    </location>
</feature>
<dbReference type="GO" id="GO:0016763">
    <property type="term" value="F:pentosyltransferase activity"/>
    <property type="evidence" value="ECO:0007669"/>
    <property type="project" value="TreeGrafter"/>
</dbReference>
<proteinExistence type="predicted"/>
<dbReference type="GO" id="GO:0008610">
    <property type="term" value="P:lipid biosynthetic process"/>
    <property type="evidence" value="ECO:0007669"/>
    <property type="project" value="UniProtKB-ARBA"/>
</dbReference>
<evidence type="ECO:0000256" key="2">
    <source>
        <dbReference type="ARBA" id="ARBA00022475"/>
    </source>
</evidence>
<keyword evidence="7 8" id="KW-0472">Membrane</keyword>
<evidence type="ECO:0000259" key="9">
    <source>
        <dbReference type="Pfam" id="PF13231"/>
    </source>
</evidence>
<evidence type="ECO:0000256" key="1">
    <source>
        <dbReference type="ARBA" id="ARBA00004651"/>
    </source>
</evidence>
<feature type="transmembrane region" description="Helical" evidence="8">
    <location>
        <begin position="369"/>
        <end position="386"/>
    </location>
</feature>
<feature type="transmembrane region" description="Helical" evidence="8">
    <location>
        <begin position="247"/>
        <end position="264"/>
    </location>
</feature>
<evidence type="ECO:0000256" key="3">
    <source>
        <dbReference type="ARBA" id="ARBA00022676"/>
    </source>
</evidence>
<sequence length="551" mass="59123">MRDGLSVVKPSSGGYDPGGPLEGGAAVLCRSMGDTHSGETTAKADETARPEIVALAIVALVIGLVTRFVTRSSLWLDEALTVNIANAPLGQIVENLKHDGHPPLYYFLLHGWMGVFGTGDLAVRALSGIFGVVALPLIWVIARRKGGSTLGWVAVAVVAVSPFAVRYSDEARMYSLVILLVVIGWLLVDDVTDRGKSSTARFIAVSIIAAMLLYTHYWSLWLLGALGLTCLWKMWRTKDRVARRPWVGLAVALVAAGLVFAPWLPTMLFQAAHTGTPWAPATRPTTALTWMLADNGGGNYGEQGLGAVLIALALVLGVFGYAVDRRTTALDLRTRREFRGAAWIAAFTFLIGCSVSFVSHSAFAGRYTAVIFPLLAVIVAAGISCFASRWIRFGVVATVCLFLSVGAFWNVVYNRTQLKALGDATALSATPGDIVVFCPDQLGPAGLRVMPAGLTYISYPNYGSGQFVDWVDYTDRNQASDPAAFAGRVLKDAGSTRTVFVVWSDSYKTFEGKCTGLIDALSAVRPPQLLMAENGGRYFEHASLLRFAPSS</sequence>
<dbReference type="InterPro" id="IPR038731">
    <property type="entry name" value="RgtA/B/C-like"/>
</dbReference>
<name>A0A6J5ZAB5_9ZZZZ</name>
<evidence type="ECO:0000256" key="4">
    <source>
        <dbReference type="ARBA" id="ARBA00022679"/>
    </source>
</evidence>
<feature type="domain" description="Glycosyltransferase RgtA/B/C/D-like" evidence="9">
    <location>
        <begin position="101"/>
        <end position="256"/>
    </location>
</feature>
<reference evidence="10" key="1">
    <citation type="submission" date="2020-05" db="EMBL/GenBank/DDBJ databases">
        <authorList>
            <person name="Chiriac C."/>
            <person name="Salcher M."/>
            <person name="Ghai R."/>
            <person name="Kavagutti S V."/>
        </authorList>
    </citation>
    <scope>NUCLEOTIDE SEQUENCE</scope>
</reference>
<dbReference type="Pfam" id="PF13231">
    <property type="entry name" value="PMT_2"/>
    <property type="match status" value="1"/>
</dbReference>
<organism evidence="10">
    <name type="scientific">freshwater metagenome</name>
    <dbReference type="NCBI Taxonomy" id="449393"/>
    <lineage>
        <taxon>unclassified sequences</taxon>
        <taxon>metagenomes</taxon>
        <taxon>ecological metagenomes</taxon>
    </lineage>
</organism>
<evidence type="ECO:0000256" key="5">
    <source>
        <dbReference type="ARBA" id="ARBA00022692"/>
    </source>
</evidence>
<keyword evidence="2" id="KW-1003">Cell membrane</keyword>
<keyword evidence="6 8" id="KW-1133">Transmembrane helix</keyword>